<dbReference type="EMBL" id="AEVO01000025">
    <property type="protein sequence ID" value="EFY07654.1"/>
    <property type="molecule type" value="Genomic_DNA"/>
</dbReference>
<dbReference type="AlphaFoldDB" id="E8LIK9"/>
<evidence type="ECO:0000256" key="2">
    <source>
        <dbReference type="SAM" id="SignalP"/>
    </source>
</evidence>
<evidence type="ECO:0000256" key="1">
    <source>
        <dbReference type="SAM" id="MobiDB-lite"/>
    </source>
</evidence>
<proteinExistence type="predicted"/>
<name>E8LIK9_SUCHY</name>
<organism evidence="3 4">
    <name type="scientific">Succinatimonas hippei (strain DSM 22608 / JCM 16073 / KCTC 15190 / YIT 12066)</name>
    <dbReference type="NCBI Taxonomy" id="762983"/>
    <lineage>
        <taxon>Bacteria</taxon>
        <taxon>Pseudomonadati</taxon>
        <taxon>Pseudomonadota</taxon>
        <taxon>Gammaproteobacteria</taxon>
        <taxon>Aeromonadales</taxon>
        <taxon>Succinivibrionaceae</taxon>
        <taxon>Succinatimonas</taxon>
    </lineage>
</organism>
<feature type="compositionally biased region" description="Acidic residues" evidence="1">
    <location>
        <begin position="122"/>
        <end position="138"/>
    </location>
</feature>
<evidence type="ECO:0000313" key="3">
    <source>
        <dbReference type="EMBL" id="EFY07654.1"/>
    </source>
</evidence>
<feature type="compositionally biased region" description="Acidic residues" evidence="1">
    <location>
        <begin position="88"/>
        <end position="110"/>
    </location>
</feature>
<reference evidence="3 4" key="1">
    <citation type="submission" date="2011-01" db="EMBL/GenBank/DDBJ databases">
        <authorList>
            <person name="Weinstock G."/>
            <person name="Sodergren E."/>
            <person name="Clifton S."/>
            <person name="Fulton L."/>
            <person name="Fulton B."/>
            <person name="Courtney L."/>
            <person name="Fronick C."/>
            <person name="Harrison M."/>
            <person name="Strong C."/>
            <person name="Farmer C."/>
            <person name="Delahaunty K."/>
            <person name="Markovic C."/>
            <person name="Hall O."/>
            <person name="Minx P."/>
            <person name="Tomlinson C."/>
            <person name="Mitreva M."/>
            <person name="Hou S."/>
            <person name="Chen J."/>
            <person name="Wollam A."/>
            <person name="Pepin K.H."/>
            <person name="Johnson M."/>
            <person name="Bhonagiri V."/>
            <person name="Zhang X."/>
            <person name="Suruliraj S."/>
            <person name="Warren W."/>
            <person name="Chinwalla A."/>
            <person name="Mardis E.R."/>
            <person name="Wilson R.K."/>
        </authorList>
    </citation>
    <scope>NUCLEOTIDE SEQUENCE [LARGE SCALE GENOMIC DNA]</scope>
    <source>
        <strain evidence="4">DSM 22608 / JCM 16073 / KCTC 15190 / YIT 12066</strain>
    </source>
</reference>
<keyword evidence="4" id="KW-1185">Reference proteome</keyword>
<protein>
    <submittedName>
        <fullName evidence="3">Uncharacterized protein</fullName>
    </submittedName>
</protein>
<dbReference type="STRING" id="762983.HMPREF9444_00561"/>
<gene>
    <name evidence="3" type="ORF">HMPREF9444_00561</name>
</gene>
<accession>E8LIK9</accession>
<keyword evidence="2" id="KW-0732">Signal</keyword>
<evidence type="ECO:0000313" key="4">
    <source>
        <dbReference type="Proteomes" id="UP000018458"/>
    </source>
</evidence>
<sequence>MTLNDFKEISMPHPVRPCLSLAVATALICSGSLLVSVNAYAADNNEIRDFTRQALFIPDASVSFRQIDDDWNEHNRRYKHERNHHDYDDDWDDDDDDWDDDDWEEDDDWDDNQRYRGRYGDSDDLSDDLEDDEPWDDD</sequence>
<feature type="chain" id="PRO_5003224024" evidence="2">
    <location>
        <begin position="42"/>
        <end position="138"/>
    </location>
</feature>
<comment type="caution">
    <text evidence="3">The sequence shown here is derived from an EMBL/GenBank/DDBJ whole genome shotgun (WGS) entry which is preliminary data.</text>
</comment>
<feature type="region of interest" description="Disordered" evidence="1">
    <location>
        <begin position="78"/>
        <end position="138"/>
    </location>
</feature>
<feature type="signal peptide" evidence="2">
    <location>
        <begin position="1"/>
        <end position="41"/>
    </location>
</feature>
<dbReference type="Proteomes" id="UP000018458">
    <property type="component" value="Unassembled WGS sequence"/>
</dbReference>
<feature type="compositionally biased region" description="Basic and acidic residues" evidence="1">
    <location>
        <begin position="111"/>
        <end position="121"/>
    </location>
</feature>
<dbReference type="HOGENOM" id="CLU_1854185_0_0_6"/>